<dbReference type="PROSITE" id="PS50893">
    <property type="entry name" value="ABC_TRANSPORTER_2"/>
    <property type="match status" value="1"/>
</dbReference>
<dbReference type="GO" id="GO:0016887">
    <property type="term" value="F:ATP hydrolysis activity"/>
    <property type="evidence" value="ECO:0007669"/>
    <property type="project" value="InterPro"/>
</dbReference>
<dbReference type="InterPro" id="IPR003593">
    <property type="entry name" value="AAA+_ATPase"/>
</dbReference>
<gene>
    <name evidence="4" type="ORF">GCM10008956_39650</name>
</gene>
<dbReference type="EMBL" id="BMQG01000034">
    <property type="protein sequence ID" value="GGM60023.1"/>
    <property type="molecule type" value="Genomic_DNA"/>
</dbReference>
<sequence length="242" mass="25737">MIQTLPLPPELRPEASTPSLLVQGQGLTRQFEVDGRCVTALHDTSVAVRPGDRVALLGASGSGKSTLLHLLGGLDQPSSGTLTWPALGPAQHLRPGNVAFVFQAQSLMPPLTALENIALPLILLGQDTADAEREAQVWLDRLELSALADQLPDELSGGQAQRVAVARALVTHPKLVLADEPTGQLDSVTAQHLMDTLLCVLDADAALVMATHDTGVAQRLNDIWHMRDGRLTMITAARGVTR</sequence>
<evidence type="ECO:0000313" key="5">
    <source>
        <dbReference type="Proteomes" id="UP000600547"/>
    </source>
</evidence>
<dbReference type="Pfam" id="PF00005">
    <property type="entry name" value="ABC_tran"/>
    <property type="match status" value="1"/>
</dbReference>
<dbReference type="RefSeq" id="WP_155300333.1">
    <property type="nucleotide sequence ID" value="NZ_BMQG01000034.1"/>
</dbReference>
<dbReference type="GO" id="GO:0005886">
    <property type="term" value="C:plasma membrane"/>
    <property type="evidence" value="ECO:0007669"/>
    <property type="project" value="TreeGrafter"/>
</dbReference>
<evidence type="ECO:0000256" key="1">
    <source>
        <dbReference type="ARBA" id="ARBA00022741"/>
    </source>
</evidence>
<evidence type="ECO:0000313" key="4">
    <source>
        <dbReference type="EMBL" id="GGM60023.1"/>
    </source>
</evidence>
<dbReference type="Proteomes" id="UP000600547">
    <property type="component" value="Unassembled WGS sequence"/>
</dbReference>
<dbReference type="PROSITE" id="PS00211">
    <property type="entry name" value="ABC_TRANSPORTER_1"/>
    <property type="match status" value="1"/>
</dbReference>
<comment type="caution">
    <text evidence="4">The sequence shown here is derived from an EMBL/GenBank/DDBJ whole genome shotgun (WGS) entry which is preliminary data.</text>
</comment>
<dbReference type="Gene3D" id="3.40.50.300">
    <property type="entry name" value="P-loop containing nucleotide triphosphate hydrolases"/>
    <property type="match status" value="1"/>
</dbReference>
<dbReference type="InterPro" id="IPR027417">
    <property type="entry name" value="P-loop_NTPase"/>
</dbReference>
<dbReference type="GO" id="GO:0005524">
    <property type="term" value="F:ATP binding"/>
    <property type="evidence" value="ECO:0007669"/>
    <property type="project" value="UniProtKB-KW"/>
</dbReference>
<evidence type="ECO:0000256" key="2">
    <source>
        <dbReference type="ARBA" id="ARBA00022840"/>
    </source>
</evidence>
<dbReference type="PANTHER" id="PTHR24220">
    <property type="entry name" value="IMPORT ATP-BINDING PROTEIN"/>
    <property type="match status" value="1"/>
</dbReference>
<keyword evidence="5" id="KW-1185">Reference proteome</keyword>
<organism evidence="4 5">
    <name type="scientific">Deinococcus arenae</name>
    <dbReference type="NCBI Taxonomy" id="1452751"/>
    <lineage>
        <taxon>Bacteria</taxon>
        <taxon>Thermotogati</taxon>
        <taxon>Deinococcota</taxon>
        <taxon>Deinococci</taxon>
        <taxon>Deinococcales</taxon>
        <taxon>Deinococcaceae</taxon>
        <taxon>Deinococcus</taxon>
    </lineage>
</organism>
<accession>A0A8H9L7Z4</accession>
<dbReference type="GO" id="GO:0022857">
    <property type="term" value="F:transmembrane transporter activity"/>
    <property type="evidence" value="ECO:0007669"/>
    <property type="project" value="TreeGrafter"/>
</dbReference>
<evidence type="ECO:0000259" key="3">
    <source>
        <dbReference type="PROSITE" id="PS50893"/>
    </source>
</evidence>
<dbReference type="InterPro" id="IPR003439">
    <property type="entry name" value="ABC_transporter-like_ATP-bd"/>
</dbReference>
<feature type="domain" description="ABC transporter" evidence="3">
    <location>
        <begin position="22"/>
        <end position="242"/>
    </location>
</feature>
<dbReference type="AlphaFoldDB" id="A0A8H9L7Z4"/>
<dbReference type="InterPro" id="IPR015854">
    <property type="entry name" value="ABC_transpr_LolD-like"/>
</dbReference>
<reference evidence="5" key="1">
    <citation type="journal article" date="2019" name="Int. J. Syst. Evol. Microbiol.">
        <title>The Global Catalogue of Microorganisms (GCM) 10K type strain sequencing project: providing services to taxonomists for standard genome sequencing and annotation.</title>
        <authorList>
            <consortium name="The Broad Institute Genomics Platform"/>
            <consortium name="The Broad Institute Genome Sequencing Center for Infectious Disease"/>
            <person name="Wu L."/>
            <person name="Ma J."/>
        </authorList>
    </citation>
    <scope>NUCLEOTIDE SEQUENCE [LARGE SCALE GENOMIC DNA]</scope>
    <source>
        <strain evidence="5">JCM 31047</strain>
    </source>
</reference>
<dbReference type="PANTHER" id="PTHR24220:SF685">
    <property type="entry name" value="ABC TRANSPORTER RELATED"/>
    <property type="match status" value="1"/>
</dbReference>
<dbReference type="InterPro" id="IPR017871">
    <property type="entry name" value="ABC_transporter-like_CS"/>
</dbReference>
<proteinExistence type="predicted"/>
<protein>
    <submittedName>
        <fullName evidence="4">ABC transporter ATP-binding protein</fullName>
    </submittedName>
</protein>
<name>A0A8H9L7Z4_9DEIO</name>
<keyword evidence="2 4" id="KW-0067">ATP-binding</keyword>
<dbReference type="SUPFAM" id="SSF52540">
    <property type="entry name" value="P-loop containing nucleoside triphosphate hydrolases"/>
    <property type="match status" value="1"/>
</dbReference>
<keyword evidence="1" id="KW-0547">Nucleotide-binding</keyword>
<dbReference type="SMART" id="SM00382">
    <property type="entry name" value="AAA"/>
    <property type="match status" value="1"/>
</dbReference>